<dbReference type="GO" id="GO:0000428">
    <property type="term" value="C:DNA-directed RNA polymerase complex"/>
    <property type="evidence" value="ECO:0007669"/>
    <property type="project" value="UniProtKB-KW"/>
</dbReference>
<dbReference type="GO" id="GO:0006351">
    <property type="term" value="P:DNA-templated transcription"/>
    <property type="evidence" value="ECO:0007669"/>
    <property type="project" value="UniProtKB-UniRule"/>
</dbReference>
<reference evidence="13 14" key="1">
    <citation type="submission" date="2018-03" db="EMBL/GenBank/DDBJ databases">
        <title>A parallel universe: an anciently diverged bacterial symbiosis in a Hawaiian planthopper (Hemiptera: Cixiidae) reveals rearranged nutritional responsibilities.</title>
        <authorList>
            <person name="Bennett G."/>
            <person name="Mao M."/>
        </authorList>
    </citation>
    <scope>NUCLEOTIDE SEQUENCE [LARGE SCALE GENOMIC DNA]</scope>
    <source>
        <strain evidence="13 14">OLIH</strain>
    </source>
</reference>
<dbReference type="InterPro" id="IPR036603">
    <property type="entry name" value="RBP11-like"/>
</dbReference>
<sequence>MIISPAQIKVLKNSNNIGKFLIKPLSPGFGITIGNALRRVLISYLEGYAIYYIMINGIKHEFSYVDGVIENITEIILNLKKIRFKLKSKRVGSNNIPKHYTIFLKTKKEQITAGDLCGSLTYFEVLNPKLLILKKELDTNLNITIGIKKGVGYVPVEKNKYFQKKRGKIPIDTIFSPIINVRFKVETCEVHNSYEYDSLILEILTDGSITPQNAFKKASSILIQHFTLFFNGKNNGKTKETNSLDSKERIQVLYMQKVLNSKLSENVNDLSVRTLNCLKFAKIRTWADLVKFKTSDLLKVRNFGMKSFDELNKKMKKLGLSYGMDLSKYKIKIYNKKQRIINFREKMRQIVKLRNILKLRKMMKKNDTQK</sequence>
<evidence type="ECO:0000256" key="2">
    <source>
        <dbReference type="ARBA" id="ARBA00012418"/>
    </source>
</evidence>
<evidence type="ECO:0000256" key="5">
    <source>
        <dbReference type="ARBA" id="ARBA00022679"/>
    </source>
</evidence>
<organism evidence="13 14">
    <name type="scientific">Candidatus Karelsulcia muelleri</name>
    <dbReference type="NCBI Taxonomy" id="336810"/>
    <lineage>
        <taxon>Bacteria</taxon>
        <taxon>Pseudomonadati</taxon>
        <taxon>Bacteroidota</taxon>
        <taxon>Flavobacteriia</taxon>
        <taxon>Flavobacteriales</taxon>
        <taxon>Candidatus Karelsulcia</taxon>
    </lineage>
</organism>
<dbReference type="Pfam" id="PF01193">
    <property type="entry name" value="RNA_pol_L"/>
    <property type="match status" value="1"/>
</dbReference>
<evidence type="ECO:0000313" key="14">
    <source>
        <dbReference type="Proteomes" id="UP000257017"/>
    </source>
</evidence>
<dbReference type="GO" id="GO:0003677">
    <property type="term" value="F:DNA binding"/>
    <property type="evidence" value="ECO:0007669"/>
    <property type="project" value="UniProtKB-UniRule"/>
</dbReference>
<dbReference type="Pfam" id="PF03118">
    <property type="entry name" value="RNA_pol_A_CTD"/>
    <property type="match status" value="1"/>
</dbReference>
<dbReference type="Pfam" id="PF01000">
    <property type="entry name" value="RNA_pol_A_bac"/>
    <property type="match status" value="1"/>
</dbReference>
<feature type="domain" description="DNA-directed RNA polymerase RpoA/D/Rpb3-type" evidence="12">
    <location>
        <begin position="17"/>
        <end position="232"/>
    </location>
</feature>
<dbReference type="Proteomes" id="UP000257017">
    <property type="component" value="Chromosome"/>
</dbReference>
<evidence type="ECO:0000256" key="11">
    <source>
        <dbReference type="HAMAP-Rule" id="MF_00059"/>
    </source>
</evidence>
<comment type="similarity">
    <text evidence="1 11">Belongs to the RNA polymerase alpha chain family.</text>
</comment>
<dbReference type="RefSeq" id="WP_158380352.1">
    <property type="nucleotide sequence ID" value="NZ_CP028359.1"/>
</dbReference>
<dbReference type="SUPFAM" id="SSF47789">
    <property type="entry name" value="C-terminal domain of RNA polymerase alpha subunit"/>
    <property type="match status" value="1"/>
</dbReference>
<proteinExistence type="inferred from homology"/>
<protein>
    <recommendedName>
        <fullName evidence="3 11">DNA-directed RNA polymerase subunit alpha</fullName>
        <shortName evidence="11">RNAP subunit alpha</shortName>
        <ecNumber evidence="2 11">2.7.7.6</ecNumber>
    </recommendedName>
    <alternativeName>
        <fullName evidence="9 11">RNA polymerase subunit alpha</fullName>
    </alternativeName>
    <alternativeName>
        <fullName evidence="8 11">Transcriptase subunit alpha</fullName>
    </alternativeName>
</protein>
<dbReference type="HAMAP" id="MF_00059">
    <property type="entry name" value="RNApol_bact_RpoA"/>
    <property type="match status" value="1"/>
</dbReference>
<evidence type="ECO:0000256" key="7">
    <source>
        <dbReference type="ARBA" id="ARBA00023163"/>
    </source>
</evidence>
<dbReference type="SUPFAM" id="SSF55257">
    <property type="entry name" value="RBP11-like subunits of RNA polymerase"/>
    <property type="match status" value="1"/>
</dbReference>
<comment type="domain">
    <text evidence="11">The N-terminal domain is essential for RNAP assembly and basal transcription, whereas the C-terminal domain is involved in interaction with transcriptional regulators and with upstream promoter elements.</text>
</comment>
<gene>
    <name evidence="11" type="primary">rpoA</name>
    <name evidence="13" type="ORF">C9I73_106</name>
</gene>
<dbReference type="EMBL" id="CP028359">
    <property type="protein sequence ID" value="AXN02643.1"/>
    <property type="molecule type" value="Genomic_DNA"/>
</dbReference>
<dbReference type="InterPro" id="IPR011773">
    <property type="entry name" value="DNA-dir_RpoA"/>
</dbReference>
<dbReference type="AlphaFoldDB" id="A0A346E0Y8"/>
<dbReference type="Gene3D" id="1.10.150.20">
    <property type="entry name" value="5' to 3' exonuclease, C-terminal subdomain"/>
    <property type="match status" value="1"/>
</dbReference>
<evidence type="ECO:0000256" key="8">
    <source>
        <dbReference type="ARBA" id="ARBA00032524"/>
    </source>
</evidence>
<evidence type="ECO:0000256" key="4">
    <source>
        <dbReference type="ARBA" id="ARBA00022478"/>
    </source>
</evidence>
<feature type="region of interest" description="Alpha N-terminal domain (alpha-NTD)" evidence="11">
    <location>
        <begin position="1"/>
        <end position="239"/>
    </location>
</feature>
<dbReference type="Gene3D" id="3.30.1360.10">
    <property type="entry name" value="RNA polymerase, RBP11-like subunit"/>
    <property type="match status" value="1"/>
</dbReference>
<dbReference type="SMART" id="SM00662">
    <property type="entry name" value="RPOLD"/>
    <property type="match status" value="1"/>
</dbReference>
<dbReference type="GO" id="GO:0003899">
    <property type="term" value="F:DNA-directed RNA polymerase activity"/>
    <property type="evidence" value="ECO:0007669"/>
    <property type="project" value="UniProtKB-UniRule"/>
</dbReference>
<keyword evidence="4 11" id="KW-0240">DNA-directed RNA polymerase</keyword>
<evidence type="ECO:0000313" key="13">
    <source>
        <dbReference type="EMBL" id="AXN02643.1"/>
    </source>
</evidence>
<comment type="subunit">
    <text evidence="11">Homodimer. The RNAP catalytic core consists of 2 alpha, 1 beta, 1 beta' and 1 omega subunit. When a sigma factor is associated with the core the holoenzyme is formed, which can initiate transcription.</text>
</comment>
<comment type="function">
    <text evidence="11">DNA-dependent RNA polymerase catalyzes the transcription of DNA into RNA using the four ribonucleoside triphosphates as substrates.</text>
</comment>
<dbReference type="InterPro" id="IPR011263">
    <property type="entry name" value="DNA-dir_RNA_pol_RpoA/D/Rpb3"/>
</dbReference>
<dbReference type="InterPro" id="IPR011262">
    <property type="entry name" value="DNA-dir_RNA_pol_insert"/>
</dbReference>
<dbReference type="NCBIfam" id="TIGR02027">
    <property type="entry name" value="rpoA"/>
    <property type="match status" value="1"/>
</dbReference>
<dbReference type="CDD" id="cd06928">
    <property type="entry name" value="RNAP_alpha_NTD"/>
    <property type="match status" value="1"/>
</dbReference>
<comment type="catalytic activity">
    <reaction evidence="10 11">
        <text>RNA(n) + a ribonucleoside 5'-triphosphate = RNA(n+1) + diphosphate</text>
        <dbReference type="Rhea" id="RHEA:21248"/>
        <dbReference type="Rhea" id="RHEA-COMP:14527"/>
        <dbReference type="Rhea" id="RHEA-COMP:17342"/>
        <dbReference type="ChEBI" id="CHEBI:33019"/>
        <dbReference type="ChEBI" id="CHEBI:61557"/>
        <dbReference type="ChEBI" id="CHEBI:140395"/>
        <dbReference type="EC" id="2.7.7.6"/>
    </reaction>
</comment>
<dbReference type="NCBIfam" id="NF003519">
    <property type="entry name" value="PRK05182.2-5"/>
    <property type="match status" value="1"/>
</dbReference>
<name>A0A346E0Y8_9FLAO</name>
<evidence type="ECO:0000256" key="3">
    <source>
        <dbReference type="ARBA" id="ARBA00015972"/>
    </source>
</evidence>
<dbReference type="InterPro" id="IPR036643">
    <property type="entry name" value="RNApol_insert_sf"/>
</dbReference>
<dbReference type="OrthoDB" id="9805706at2"/>
<evidence type="ECO:0000256" key="10">
    <source>
        <dbReference type="ARBA" id="ARBA00048552"/>
    </source>
</evidence>
<dbReference type="GO" id="GO:0005737">
    <property type="term" value="C:cytoplasm"/>
    <property type="evidence" value="ECO:0007669"/>
    <property type="project" value="UniProtKB-ARBA"/>
</dbReference>
<evidence type="ECO:0000259" key="12">
    <source>
        <dbReference type="SMART" id="SM00662"/>
    </source>
</evidence>
<dbReference type="InterPro" id="IPR011260">
    <property type="entry name" value="RNAP_asu_C"/>
</dbReference>
<dbReference type="Gene3D" id="2.170.120.12">
    <property type="entry name" value="DNA-directed RNA polymerase, insert domain"/>
    <property type="match status" value="1"/>
</dbReference>
<feature type="region of interest" description="Alpha C-terminal domain (alpha-CTD)" evidence="11">
    <location>
        <begin position="259"/>
        <end position="370"/>
    </location>
</feature>
<dbReference type="SUPFAM" id="SSF56553">
    <property type="entry name" value="Insert subdomain of RNA polymerase alpha subunit"/>
    <property type="match status" value="1"/>
</dbReference>
<evidence type="ECO:0000256" key="6">
    <source>
        <dbReference type="ARBA" id="ARBA00022695"/>
    </source>
</evidence>
<dbReference type="EC" id="2.7.7.6" evidence="2 11"/>
<accession>A0A346E0Y8</accession>
<keyword evidence="5 11" id="KW-0808">Transferase</keyword>
<keyword evidence="7 11" id="KW-0804">Transcription</keyword>
<dbReference type="GO" id="GO:0046983">
    <property type="term" value="F:protein dimerization activity"/>
    <property type="evidence" value="ECO:0007669"/>
    <property type="project" value="InterPro"/>
</dbReference>
<keyword evidence="6 11" id="KW-0548">Nucleotidyltransferase</keyword>
<evidence type="ECO:0000256" key="1">
    <source>
        <dbReference type="ARBA" id="ARBA00007123"/>
    </source>
</evidence>
<evidence type="ECO:0000256" key="9">
    <source>
        <dbReference type="ARBA" id="ARBA00033070"/>
    </source>
</evidence>